<comment type="caution">
    <text evidence="9">The sequence shown here is derived from an EMBL/GenBank/DDBJ whole genome shotgun (WGS) entry which is preliminary data.</text>
</comment>
<dbReference type="EMBL" id="LUUI01000047">
    <property type="protein sequence ID" value="OAI20378.1"/>
    <property type="molecule type" value="Genomic_DNA"/>
</dbReference>
<keyword evidence="4" id="KW-0560">Oxidoreductase</keyword>
<sequence length="784" mass="84532">MRITYLIGLMSALILQTAHAHGPVPGPLINVPIPEVPGLLGGSDPIVINKEKAIALGKALFWDTNVGSDGMACGSCHFHAGADTRVKNQMNPGLLGSDKVTGESFSVLGSGKGGPNHTLTQADFPLHKRANPFDENSAIISNTDDAVASSGTFSGKYKNTSRLSGGLDTCEQRGFDPIFNVGDIHTRRVEPRNAPTVINSIFNHRAFWDGRANNIFNGSSPWGDRDPDAGVWVKVNPRAVVKERLHLENSALASLGTTVPLSEFEMSCQERTMIEVGRKLLLRQPLQTQKVHYQDSVFSPLGLVSSTKSNQLPGLKTTYKTLITQAFNPKYWSYAGSSKGFPKPANGQTPYNQMEVNFPMFMGLALQLYQGTLISDQAPIDLVPRVLGNSNASNYLRPNWVALYPNEPEKVQQLTNGFDLFMANHCSTCHGGPATTNAALASYKKMVTPTPGAFYGPAAAPIYYGVNALGPNHGASVPGITSNGNVVTRDVTFSAHPGHFMDTGFANTGVGNPDSADPGLDGVDAFGNPLSFSYQYQQYLAGYTDKVLDQVVKEVRACDFVLPLVDPYYAYGSFPDDDLFNGLDALEDDGARDGVDKTQNCIVSDIYGVENVPKIPTVEAARAALNSPKMAVATKAAFKIPTLRNVELTGPYMHNGSMATLEQVVEFYSRKGNFINDQQHEFMRSITLAGTGQPAGSSAISQKSRADVVAFLKTFTDDRVRYERAPFDHPEIKVPNGHLGDEQGVSVGNVIDENLAKDDFLLVPAVGAGGILEPLKPFEALLEP</sequence>
<dbReference type="GO" id="GO:0009055">
    <property type="term" value="F:electron transfer activity"/>
    <property type="evidence" value="ECO:0007669"/>
    <property type="project" value="InterPro"/>
</dbReference>
<proteinExistence type="predicted"/>
<keyword evidence="5 6" id="KW-0408">Iron</keyword>
<evidence type="ECO:0000256" key="6">
    <source>
        <dbReference type="PROSITE-ProRule" id="PRU00433"/>
    </source>
</evidence>
<dbReference type="GO" id="GO:0020037">
    <property type="term" value="F:heme binding"/>
    <property type="evidence" value="ECO:0007669"/>
    <property type="project" value="InterPro"/>
</dbReference>
<dbReference type="Proteomes" id="UP000078476">
    <property type="component" value="Unassembled WGS sequence"/>
</dbReference>
<dbReference type="InterPro" id="IPR036909">
    <property type="entry name" value="Cyt_c-like_dom_sf"/>
</dbReference>
<evidence type="ECO:0000313" key="10">
    <source>
        <dbReference type="Proteomes" id="UP000078476"/>
    </source>
</evidence>
<keyword evidence="1 6" id="KW-0349">Heme</keyword>
<protein>
    <recommendedName>
        <fullName evidence="8">Cytochrome c domain-containing protein</fullName>
    </recommendedName>
</protein>
<dbReference type="GO" id="GO:0046872">
    <property type="term" value="F:metal ion binding"/>
    <property type="evidence" value="ECO:0007669"/>
    <property type="project" value="UniProtKB-KW"/>
</dbReference>
<name>A0A177NQM0_9GAMM</name>
<dbReference type="STRING" id="980561.A1359_20950"/>
<dbReference type="AlphaFoldDB" id="A0A177NQM0"/>
<dbReference type="PANTHER" id="PTHR30600:SF10">
    <property type="entry name" value="BLL6722 PROTEIN"/>
    <property type="match status" value="1"/>
</dbReference>
<keyword evidence="3 7" id="KW-0732">Signal</keyword>
<feature type="domain" description="Cytochrome c" evidence="8">
    <location>
        <begin position="412"/>
        <end position="716"/>
    </location>
</feature>
<dbReference type="GO" id="GO:0004130">
    <property type="term" value="F:cytochrome-c peroxidase activity"/>
    <property type="evidence" value="ECO:0007669"/>
    <property type="project" value="TreeGrafter"/>
</dbReference>
<keyword evidence="2 6" id="KW-0479">Metal-binding</keyword>
<feature type="signal peptide" evidence="7">
    <location>
        <begin position="1"/>
        <end position="20"/>
    </location>
</feature>
<evidence type="ECO:0000313" key="9">
    <source>
        <dbReference type="EMBL" id="OAI20378.1"/>
    </source>
</evidence>
<keyword evidence="10" id="KW-1185">Reference proteome</keyword>
<evidence type="ECO:0000256" key="4">
    <source>
        <dbReference type="ARBA" id="ARBA00023002"/>
    </source>
</evidence>
<evidence type="ECO:0000256" key="7">
    <source>
        <dbReference type="SAM" id="SignalP"/>
    </source>
</evidence>
<evidence type="ECO:0000256" key="1">
    <source>
        <dbReference type="ARBA" id="ARBA00022617"/>
    </source>
</evidence>
<dbReference type="PROSITE" id="PS51007">
    <property type="entry name" value="CYTC"/>
    <property type="match status" value="1"/>
</dbReference>
<gene>
    <name evidence="9" type="ORF">A1359_20950</name>
</gene>
<feature type="chain" id="PRO_5008069460" description="Cytochrome c domain-containing protein" evidence="7">
    <location>
        <begin position="21"/>
        <end position="784"/>
    </location>
</feature>
<dbReference type="OrthoDB" id="9805202at2"/>
<dbReference type="SUPFAM" id="SSF46626">
    <property type="entry name" value="Cytochrome c"/>
    <property type="match status" value="2"/>
</dbReference>
<accession>A0A177NQM0</accession>
<dbReference type="Gene3D" id="1.10.760.10">
    <property type="entry name" value="Cytochrome c-like domain"/>
    <property type="match status" value="2"/>
</dbReference>
<reference evidence="9 10" key="1">
    <citation type="submission" date="2016-03" db="EMBL/GenBank/DDBJ databases">
        <authorList>
            <person name="Ploux O."/>
        </authorList>
    </citation>
    <scope>NUCLEOTIDE SEQUENCE [LARGE SCALE GENOMIC DNA]</scope>
    <source>
        <strain evidence="9 10">R-45370</strain>
    </source>
</reference>
<dbReference type="InterPro" id="IPR009056">
    <property type="entry name" value="Cyt_c-like_dom"/>
</dbReference>
<evidence type="ECO:0000256" key="5">
    <source>
        <dbReference type="ARBA" id="ARBA00023004"/>
    </source>
</evidence>
<evidence type="ECO:0000259" key="8">
    <source>
        <dbReference type="PROSITE" id="PS51007"/>
    </source>
</evidence>
<organism evidence="9 10">
    <name type="scientific">Methylomonas lenta</name>
    <dbReference type="NCBI Taxonomy" id="980561"/>
    <lineage>
        <taxon>Bacteria</taxon>
        <taxon>Pseudomonadati</taxon>
        <taxon>Pseudomonadota</taxon>
        <taxon>Gammaproteobacteria</taxon>
        <taxon>Methylococcales</taxon>
        <taxon>Methylococcaceae</taxon>
        <taxon>Methylomonas</taxon>
    </lineage>
</organism>
<dbReference type="RefSeq" id="WP_066978003.1">
    <property type="nucleotide sequence ID" value="NZ_LUUI01000047.1"/>
</dbReference>
<evidence type="ECO:0000256" key="3">
    <source>
        <dbReference type="ARBA" id="ARBA00022729"/>
    </source>
</evidence>
<dbReference type="PANTHER" id="PTHR30600">
    <property type="entry name" value="CYTOCHROME C PEROXIDASE-RELATED"/>
    <property type="match status" value="1"/>
</dbReference>
<evidence type="ECO:0000256" key="2">
    <source>
        <dbReference type="ARBA" id="ARBA00022723"/>
    </source>
</evidence>
<dbReference type="InterPro" id="IPR051395">
    <property type="entry name" value="Cytochrome_c_Peroxidase/MauG"/>
</dbReference>